<feature type="transmembrane region" description="Helical" evidence="13">
    <location>
        <begin position="100"/>
        <end position="117"/>
    </location>
</feature>
<keyword evidence="6" id="KW-0851">Voltage-gated channel</keyword>
<feature type="transmembrane region" description="Helical" evidence="13">
    <location>
        <begin position="174"/>
        <end position="194"/>
    </location>
</feature>
<dbReference type="SUPFAM" id="SSF51206">
    <property type="entry name" value="cAMP-binding domain-like"/>
    <property type="match status" value="1"/>
</dbReference>
<feature type="region of interest" description="Disordered" evidence="12">
    <location>
        <begin position="1"/>
        <end position="38"/>
    </location>
</feature>
<keyword evidence="16" id="KW-1185">Reference proteome</keyword>
<gene>
    <name evidence="15" type="ORF">ACHHYP_13145</name>
</gene>
<dbReference type="PANTHER" id="PTHR10217">
    <property type="entry name" value="VOLTAGE AND LIGAND GATED POTASSIUM CHANNEL"/>
    <property type="match status" value="1"/>
</dbReference>
<sequence>MTAPPPVASRSPTGTKIGVVRASQSVVERKSPRSPGLKRAKTTRIAKQLFTKPTTDAVQILTKPQVTDRDFHRTTGATEQPTRWCGIEPIHPQSAFMRNWDLLSIALLFFTAVVTPYETAFLTPSYDGLFVINCLVDICFFIDMVLRFFLVFFDDQTHMWITDAKLIVLHYLKGWFIVDLFSIIPFDIVGLVMTSPTLGRMRFLRILRLFRLMKIVRVVQDASVFQYWEVRMSMNYATLGLTKFCFFVFMIAHWIACVFRVITDIEYSYNADGTRYNWLTDHYLGPDALADCRPGFQYVAALYWSVMTLTTIGYGDLVPSTPGERGLSIVCMLLGGGTYAYVVGGVCRILSAMDAATTEFHQTIDTLNEYCQYNQLPRELSARLREYFFSSRSLLREKKNRDLLLAMSPGLRGEVALYNNQWISKIDFFHCDDDRERSLFITALAMVLRPECFPPSEAVIREGEYNTKMYLVERGFATRGKVMVGAGSFFGEDIILTYRQRKMSVRAFTYLHVQVLTKHDLEDILASGMYPEIFRNIRSKVLKTAFKNNFVRLTEHSGTLKRMETLRRLTRQLVPQTMSALGPSPAMLSPKAPPASNPAPPVNVESVVDGVSTFIKENRSHALSDIANRLDMILKRIDVVEKAVLGDNAGAPVALPSTPNFRTPVIRDHDPMLSYRTSGFVTRHRSSVGDVTGRAIHLDVALL</sequence>
<evidence type="ECO:0000256" key="10">
    <source>
        <dbReference type="ARBA" id="ARBA00023136"/>
    </source>
</evidence>
<feature type="transmembrane region" description="Helical" evidence="13">
    <location>
        <begin position="129"/>
        <end position="153"/>
    </location>
</feature>
<comment type="subcellular location">
    <subcellularLocation>
        <location evidence="1">Membrane</location>
        <topology evidence="1">Multi-pass membrane protein</topology>
    </subcellularLocation>
</comment>
<keyword evidence="5" id="KW-0631">Potassium channel</keyword>
<name>A0A1V9YFV7_ACHHY</name>
<dbReference type="Gene3D" id="2.60.120.10">
    <property type="entry name" value="Jelly Rolls"/>
    <property type="match status" value="1"/>
</dbReference>
<dbReference type="OrthoDB" id="426293at2759"/>
<keyword evidence="11" id="KW-0407">Ion channel</keyword>
<keyword evidence="8 13" id="KW-1133">Transmembrane helix</keyword>
<dbReference type="Pfam" id="PF00520">
    <property type="entry name" value="Ion_trans"/>
    <property type="match status" value="1"/>
</dbReference>
<dbReference type="SUPFAM" id="SSF81324">
    <property type="entry name" value="Voltage-gated potassium channels"/>
    <property type="match status" value="1"/>
</dbReference>
<dbReference type="InterPro" id="IPR000595">
    <property type="entry name" value="cNMP-bd_dom"/>
</dbReference>
<feature type="domain" description="Cyclic nucleotide-binding" evidence="14">
    <location>
        <begin position="428"/>
        <end position="525"/>
    </location>
</feature>
<dbReference type="InterPro" id="IPR018490">
    <property type="entry name" value="cNMP-bd_dom_sf"/>
</dbReference>
<dbReference type="Gene3D" id="1.10.287.70">
    <property type="match status" value="1"/>
</dbReference>
<keyword evidence="10 13" id="KW-0472">Membrane</keyword>
<dbReference type="InterPro" id="IPR005821">
    <property type="entry name" value="Ion_trans_dom"/>
</dbReference>
<dbReference type="PROSITE" id="PS50042">
    <property type="entry name" value="CNMP_BINDING_3"/>
    <property type="match status" value="1"/>
</dbReference>
<reference evidence="15 16" key="1">
    <citation type="journal article" date="2014" name="Genome Biol. Evol.">
        <title>The secreted proteins of Achlya hypogyna and Thraustotheca clavata identify the ancestral oomycete secretome and reveal gene acquisitions by horizontal gene transfer.</title>
        <authorList>
            <person name="Misner I."/>
            <person name="Blouin N."/>
            <person name="Leonard G."/>
            <person name="Richards T.A."/>
            <person name="Lane C.E."/>
        </authorList>
    </citation>
    <scope>NUCLEOTIDE SEQUENCE [LARGE SCALE GENOMIC DNA]</scope>
    <source>
        <strain evidence="15 16">ATCC 48635</strain>
    </source>
</reference>
<dbReference type="EMBL" id="JNBR01001844">
    <property type="protein sequence ID" value="OQR84602.1"/>
    <property type="molecule type" value="Genomic_DNA"/>
</dbReference>
<dbReference type="Proteomes" id="UP000243579">
    <property type="component" value="Unassembled WGS sequence"/>
</dbReference>
<dbReference type="AlphaFoldDB" id="A0A1V9YFV7"/>
<keyword evidence="7" id="KW-0630">Potassium</keyword>
<evidence type="ECO:0000256" key="13">
    <source>
        <dbReference type="SAM" id="Phobius"/>
    </source>
</evidence>
<comment type="caution">
    <text evidence="15">The sequence shown here is derived from an EMBL/GenBank/DDBJ whole genome shotgun (WGS) entry which is preliminary data.</text>
</comment>
<protein>
    <submittedName>
        <fullName evidence="15">Voltage-gated ion channel superfamily</fullName>
    </submittedName>
</protein>
<keyword evidence="4 13" id="KW-0812">Transmembrane</keyword>
<dbReference type="GO" id="GO:0005886">
    <property type="term" value="C:plasma membrane"/>
    <property type="evidence" value="ECO:0007669"/>
    <property type="project" value="TreeGrafter"/>
</dbReference>
<proteinExistence type="predicted"/>
<feature type="transmembrane region" description="Helical" evidence="13">
    <location>
        <begin position="240"/>
        <end position="262"/>
    </location>
</feature>
<dbReference type="GO" id="GO:0005249">
    <property type="term" value="F:voltage-gated potassium channel activity"/>
    <property type="evidence" value="ECO:0007669"/>
    <property type="project" value="InterPro"/>
</dbReference>
<evidence type="ECO:0000256" key="6">
    <source>
        <dbReference type="ARBA" id="ARBA00022882"/>
    </source>
</evidence>
<dbReference type="InterPro" id="IPR050818">
    <property type="entry name" value="KCNH_animal-type"/>
</dbReference>
<dbReference type="PRINTS" id="PR01463">
    <property type="entry name" value="EAGCHANLFMLY"/>
</dbReference>
<evidence type="ECO:0000313" key="16">
    <source>
        <dbReference type="Proteomes" id="UP000243579"/>
    </source>
</evidence>
<evidence type="ECO:0000256" key="1">
    <source>
        <dbReference type="ARBA" id="ARBA00004141"/>
    </source>
</evidence>
<dbReference type="CDD" id="cd00038">
    <property type="entry name" value="CAP_ED"/>
    <property type="match status" value="1"/>
</dbReference>
<evidence type="ECO:0000256" key="3">
    <source>
        <dbReference type="ARBA" id="ARBA00022538"/>
    </source>
</evidence>
<accession>A0A1V9YFV7</accession>
<dbReference type="PANTHER" id="PTHR10217:SF435">
    <property type="entry name" value="POTASSIUM VOLTAGE-GATED CHANNEL PROTEIN EAG"/>
    <property type="match status" value="1"/>
</dbReference>
<evidence type="ECO:0000256" key="11">
    <source>
        <dbReference type="ARBA" id="ARBA00023303"/>
    </source>
</evidence>
<evidence type="ECO:0000313" key="15">
    <source>
        <dbReference type="EMBL" id="OQR84602.1"/>
    </source>
</evidence>
<evidence type="ECO:0000256" key="12">
    <source>
        <dbReference type="SAM" id="MobiDB-lite"/>
    </source>
</evidence>
<evidence type="ECO:0000256" key="2">
    <source>
        <dbReference type="ARBA" id="ARBA00022448"/>
    </source>
</evidence>
<evidence type="ECO:0000256" key="8">
    <source>
        <dbReference type="ARBA" id="ARBA00022989"/>
    </source>
</evidence>
<evidence type="ECO:0000256" key="4">
    <source>
        <dbReference type="ARBA" id="ARBA00022692"/>
    </source>
</evidence>
<dbReference type="Gene3D" id="1.10.287.630">
    <property type="entry name" value="Helix hairpin bin"/>
    <property type="match status" value="1"/>
</dbReference>
<organism evidence="15 16">
    <name type="scientific">Achlya hypogyna</name>
    <name type="common">Oomycete</name>
    <name type="synonym">Protoachlya hypogyna</name>
    <dbReference type="NCBI Taxonomy" id="1202772"/>
    <lineage>
        <taxon>Eukaryota</taxon>
        <taxon>Sar</taxon>
        <taxon>Stramenopiles</taxon>
        <taxon>Oomycota</taxon>
        <taxon>Saprolegniomycetes</taxon>
        <taxon>Saprolegniales</taxon>
        <taxon>Achlyaceae</taxon>
        <taxon>Achlya</taxon>
    </lineage>
</organism>
<keyword evidence="2" id="KW-0813">Transport</keyword>
<evidence type="ECO:0000259" key="14">
    <source>
        <dbReference type="PROSITE" id="PS50042"/>
    </source>
</evidence>
<dbReference type="GO" id="GO:0042391">
    <property type="term" value="P:regulation of membrane potential"/>
    <property type="evidence" value="ECO:0007669"/>
    <property type="project" value="TreeGrafter"/>
</dbReference>
<dbReference type="GO" id="GO:0034702">
    <property type="term" value="C:monoatomic ion channel complex"/>
    <property type="evidence" value="ECO:0007669"/>
    <property type="project" value="UniProtKB-KW"/>
</dbReference>
<dbReference type="InterPro" id="IPR003938">
    <property type="entry name" value="K_chnl_volt-dep_EAG/ELK/ERG"/>
</dbReference>
<feature type="transmembrane region" description="Helical" evidence="13">
    <location>
        <begin position="295"/>
        <end position="314"/>
    </location>
</feature>
<dbReference type="Pfam" id="PF00027">
    <property type="entry name" value="cNMP_binding"/>
    <property type="match status" value="1"/>
</dbReference>
<evidence type="ECO:0000256" key="9">
    <source>
        <dbReference type="ARBA" id="ARBA00023065"/>
    </source>
</evidence>
<keyword evidence="3" id="KW-0633">Potassium transport</keyword>
<evidence type="ECO:0000256" key="7">
    <source>
        <dbReference type="ARBA" id="ARBA00022958"/>
    </source>
</evidence>
<keyword evidence="9" id="KW-0406">Ion transport</keyword>
<dbReference type="InterPro" id="IPR014710">
    <property type="entry name" value="RmlC-like_jellyroll"/>
</dbReference>
<feature type="transmembrane region" description="Helical" evidence="13">
    <location>
        <begin position="326"/>
        <end position="344"/>
    </location>
</feature>
<evidence type="ECO:0000256" key="5">
    <source>
        <dbReference type="ARBA" id="ARBA00022826"/>
    </source>
</evidence>